<evidence type="ECO:0000256" key="5">
    <source>
        <dbReference type="ARBA" id="ARBA00022777"/>
    </source>
</evidence>
<dbReference type="OrthoDB" id="2015534at2759"/>
<evidence type="ECO:0000256" key="3">
    <source>
        <dbReference type="ARBA" id="ARBA00022606"/>
    </source>
</evidence>
<dbReference type="InterPro" id="IPR012341">
    <property type="entry name" value="6hp_glycosidase-like_sf"/>
</dbReference>
<dbReference type="GO" id="GO:0009584">
    <property type="term" value="P:detection of visible light"/>
    <property type="evidence" value="ECO:0007669"/>
    <property type="project" value="InterPro"/>
</dbReference>
<keyword evidence="7" id="KW-0675">Receptor</keyword>
<keyword evidence="4" id="KW-0808">Transferase</keyword>
<dbReference type="Gene3D" id="3.30.450.270">
    <property type="match status" value="1"/>
</dbReference>
<evidence type="ECO:0000256" key="2">
    <source>
        <dbReference type="ARBA" id="ARBA00022543"/>
    </source>
</evidence>
<dbReference type="PRINTS" id="PR01033">
    <property type="entry name" value="PHYTOCHROME"/>
</dbReference>
<dbReference type="InterPro" id="IPR008928">
    <property type="entry name" value="6-hairpin_glycosidase_sf"/>
</dbReference>
<name>A0A218Z6V9_9HELO</name>
<dbReference type="PROSITE" id="PS50109">
    <property type="entry name" value="HIS_KIN"/>
    <property type="match status" value="1"/>
</dbReference>
<dbReference type="SUPFAM" id="SSF55874">
    <property type="entry name" value="ATPase domain of HSP90 chaperone/DNA topoisomerase II/histidine kinase"/>
    <property type="match status" value="1"/>
</dbReference>
<evidence type="ECO:0000256" key="7">
    <source>
        <dbReference type="ARBA" id="ARBA00023170"/>
    </source>
</evidence>
<dbReference type="InterPro" id="IPR035965">
    <property type="entry name" value="PAS-like_dom_sf"/>
</dbReference>
<dbReference type="InterPro" id="IPR029016">
    <property type="entry name" value="GAF-like_dom_sf"/>
</dbReference>
<dbReference type="InterPro" id="IPR013515">
    <property type="entry name" value="Phytochrome_cen-reg"/>
</dbReference>
<keyword evidence="8" id="KW-0597">Phosphoprotein</keyword>
<dbReference type="Pfam" id="PF01590">
    <property type="entry name" value="GAF"/>
    <property type="match status" value="1"/>
</dbReference>
<dbReference type="Proteomes" id="UP000242519">
    <property type="component" value="Unassembled WGS sequence"/>
</dbReference>
<evidence type="ECO:0000256" key="6">
    <source>
        <dbReference type="ARBA" id="ARBA00022991"/>
    </source>
</evidence>
<feature type="domain" description="Response regulatory" evidence="12">
    <location>
        <begin position="1089"/>
        <end position="1215"/>
    </location>
</feature>
<dbReference type="InterPro" id="IPR036890">
    <property type="entry name" value="HATPase_C_sf"/>
</dbReference>
<dbReference type="GO" id="GO:0006355">
    <property type="term" value="P:regulation of DNA-templated transcription"/>
    <property type="evidence" value="ECO:0007669"/>
    <property type="project" value="InterPro"/>
</dbReference>
<comment type="caution">
    <text evidence="14">The sequence shown here is derived from an EMBL/GenBank/DDBJ whole genome shotgun (WGS) entry which is preliminary data.</text>
</comment>
<dbReference type="Gene3D" id="3.30.450.40">
    <property type="match status" value="1"/>
</dbReference>
<dbReference type="SMART" id="SM00448">
    <property type="entry name" value="REC"/>
    <property type="match status" value="1"/>
</dbReference>
<proteinExistence type="predicted"/>
<dbReference type="SMART" id="SM00387">
    <property type="entry name" value="HATPase_c"/>
    <property type="match status" value="1"/>
</dbReference>
<dbReference type="PROSITE" id="PS50112">
    <property type="entry name" value="PAS"/>
    <property type="match status" value="1"/>
</dbReference>
<dbReference type="CDD" id="cd17546">
    <property type="entry name" value="REC_hyHK_CKI1_RcsC-like"/>
    <property type="match status" value="1"/>
</dbReference>
<evidence type="ECO:0000256" key="4">
    <source>
        <dbReference type="ARBA" id="ARBA00022679"/>
    </source>
</evidence>
<dbReference type="GO" id="GO:0009881">
    <property type="term" value="F:photoreceptor activity"/>
    <property type="evidence" value="ECO:0007669"/>
    <property type="project" value="UniProtKB-KW"/>
</dbReference>
<dbReference type="PROSITE" id="PS50046">
    <property type="entry name" value="PHYTOCHROME_2"/>
    <property type="match status" value="1"/>
</dbReference>
<dbReference type="SUPFAM" id="SSF52172">
    <property type="entry name" value="CheY-like"/>
    <property type="match status" value="1"/>
</dbReference>
<feature type="region of interest" description="Disordered" evidence="9">
    <location>
        <begin position="43"/>
        <end position="159"/>
    </location>
</feature>
<dbReference type="InterPro" id="IPR005467">
    <property type="entry name" value="His_kinase_dom"/>
</dbReference>
<dbReference type="InterPro" id="IPR011006">
    <property type="entry name" value="CheY-like_superfamily"/>
</dbReference>
<evidence type="ECO:0000259" key="13">
    <source>
        <dbReference type="PROSITE" id="PS50112"/>
    </source>
</evidence>
<dbReference type="Pfam" id="PF00512">
    <property type="entry name" value="HisKA"/>
    <property type="match status" value="1"/>
</dbReference>
<dbReference type="InterPro" id="IPR008313">
    <property type="entry name" value="GH125"/>
</dbReference>
<keyword evidence="15" id="KW-1185">Reference proteome</keyword>
<dbReference type="SUPFAM" id="SSF48208">
    <property type="entry name" value="Six-hairpin glycosidases"/>
    <property type="match status" value="1"/>
</dbReference>
<keyword evidence="2" id="KW-0600">Photoreceptor protein</keyword>
<dbReference type="InterPro" id="IPR003661">
    <property type="entry name" value="HisK_dim/P_dom"/>
</dbReference>
<dbReference type="InterPro" id="IPR043150">
    <property type="entry name" value="Phytochrome_PHY_sf"/>
</dbReference>
<dbReference type="STRING" id="503106.A0A218Z6V9"/>
<feature type="region of interest" description="Disordered" evidence="9">
    <location>
        <begin position="1504"/>
        <end position="1541"/>
    </location>
</feature>
<dbReference type="GO" id="GO:0005975">
    <property type="term" value="P:carbohydrate metabolic process"/>
    <property type="evidence" value="ECO:0007669"/>
    <property type="project" value="InterPro"/>
</dbReference>
<accession>A0A218Z6V9</accession>
<dbReference type="Pfam" id="PF06824">
    <property type="entry name" value="Glyco_hydro_125"/>
    <property type="match status" value="1"/>
</dbReference>
<dbReference type="CDD" id="cd00082">
    <property type="entry name" value="HisKA"/>
    <property type="match status" value="1"/>
</dbReference>
<dbReference type="InterPro" id="IPR016132">
    <property type="entry name" value="Phyto_chromo_attachment"/>
</dbReference>
<dbReference type="InterPro" id="IPR001294">
    <property type="entry name" value="Phytochrome"/>
</dbReference>
<dbReference type="Gene3D" id="1.50.10.10">
    <property type="match status" value="1"/>
</dbReference>
<feature type="region of interest" description="Disordered" evidence="9">
    <location>
        <begin position="1040"/>
        <end position="1076"/>
    </location>
</feature>
<dbReference type="Gene3D" id="1.10.287.130">
    <property type="match status" value="1"/>
</dbReference>
<feature type="compositionally biased region" description="Pro residues" evidence="9">
    <location>
        <begin position="97"/>
        <end position="108"/>
    </location>
</feature>
<protein>
    <submittedName>
        <fullName evidence="14">PHY2, histidine kinase-group VIII protein</fullName>
    </submittedName>
</protein>
<evidence type="ECO:0000256" key="8">
    <source>
        <dbReference type="PROSITE-ProRule" id="PRU00169"/>
    </source>
</evidence>
<dbReference type="InParanoid" id="A0A218Z6V9"/>
<comment type="subunit">
    <text evidence="1">Homodimer.</text>
</comment>
<dbReference type="InterPro" id="IPR013654">
    <property type="entry name" value="PAS_2"/>
</dbReference>
<keyword evidence="5 14" id="KW-0418">Kinase</keyword>
<dbReference type="Pfam" id="PF08446">
    <property type="entry name" value="PAS_2"/>
    <property type="match status" value="1"/>
</dbReference>
<dbReference type="PANTHER" id="PTHR31047:SF1">
    <property type="entry name" value="DUF1237 DOMAIN-CONTAINING PROTEIN"/>
    <property type="match status" value="1"/>
</dbReference>
<feature type="domain" description="Phytochrome chromophore attachment site" evidence="10">
    <location>
        <begin position="376"/>
        <end position="538"/>
    </location>
</feature>
<dbReference type="InterPro" id="IPR036097">
    <property type="entry name" value="HisK_dim/P_sf"/>
</dbReference>
<dbReference type="Pfam" id="PF02518">
    <property type="entry name" value="HATPase_c"/>
    <property type="match status" value="1"/>
</dbReference>
<dbReference type="SUPFAM" id="SSF55785">
    <property type="entry name" value="PYP-like sensor domain (PAS domain)"/>
    <property type="match status" value="1"/>
</dbReference>
<dbReference type="InterPro" id="IPR001789">
    <property type="entry name" value="Sig_transdc_resp-reg_receiver"/>
</dbReference>
<sequence length="1762" mass="195516">MTNQGPPKPVIFLSSEDFAVERIFPIRNLVGDAAKLAPIMLEPVEAPQPPSSARTDSVQRPVRADSQEQQTHRVAQSEADVEAAEASGQGATTIAPPYLPPPYPPVPPEHALRRLSPQFHDDVSSASDSETSQRRRRRRRTERTQMVPASSGPPGVMPGIVSDPSQQKFHRCEDEPIHTPGAVQQYGVLLALKYIEDGSLEVRIVSENSRLLLGYSTEELFTTNSFLDILDAESHEDMVARIEYALSEASATKKAEDTHLDIFAVTLSVPSGASKQLWCALHISKGTTDLVILEFEEYSDESHLMEQFANTRLPKAPIQTVDIEVHPEELIKSTSRESAPLRFLQIARRKKPPGLSPMNLFTAVIQAQKQLSGAKSVQQVLDLVVGIVSELTGFHRVMFYRFDTNKNGCVQAEFVNPQASLDLFRGLHFPASDIPQQARALYKINRIRVLYDRDAETARLVCRDVAAFATPLDLSHSYLRAMSPIHLKYLSNMGVRSSMSVSIVIDDDLWGLVACHGYGDFGIQIPLPVRELCRNIGECAATNIQRLLMMQRLEARKPPARTPPTQNPAGFIAASSADLLRVFNADFGLLSIHDEARAIGKLDPYREALAILAYLQHLRSTTVLASQNVNADFPDLKFPLGIHIISGCLVIPLNVWGNDFMVFFRKGQLREIRWAGNPYEKIKRVGTEYLEPRMSFKRWTETVTGLSRDWTDDQMETASILSLLYGRFIEIWRQKDAAGQNNRMTKLLIRNSSHEVRTPLNAIVNYLEMALENPLDASTRDNLNKAHKASRSLVYVIDDLLNLTRAEDGPINSPDEVFDLGVTVSDVITQFRKEAMRKSLDLTVSTHQGIPEMVKGDASRLRQVLSNVVSNAFQHSIEGGIRVDIRPIRTKDNSSVVGITVQDCGIGMSESQLDELFQEFEQVIDEDNLSGDTTSSNVTEDQSLGVGLAVVARYIKNMKGQIRVQSELGKGTIFGIELLFDHAEIAPAVDPPPFDPKVNPMLRAMSDTSSAPVLIPSSLEETERQLQDAAPTALLEKIILPSRQEKNPNTASPESHSGGTSSSPDHPRESTYPFPNMCERNGLPRAILSVLIAEDNPINARLLTRRLAKAGHYVQHVNDGQECHDHFALNPGGVDVILMDIQMPLVDGLVSTKMIREHESKLEELGSFKTRVPIIAVSASLSEDLRFHYIQSGFDAWILKPIDFSRLDFLLRGITYTDLKRDVMRSKARSQEDTAKMQGTILTLLALMAGAAAQCPDYSRYAQQKHEPLSEGRYQLSYMRPEPACRTFNSSVVEEAIVGMKRVVRDPDLYRLFENSFPNSLDTAVRWKGVAAGGGEEELTFLITGDIDAMWLRDSANQMQSYRSLLQASSSPDSLASLYRGVINLQARYILSAPHCNSFQPPVESGLAPTQNQQRPDVFTPPAPNDTVFECKWELDSLAAFLEISTNYYEATGDVDFFGKYRWVDTVKTIMETTQALLVGTYAANGSVNQSPYTWARETTIGTETLGNSGRGSPVRDGTGLVRSAFRPSDDSSASTPEGERALLTTSRRTTYQLFIPANMMFSRYLDSASHIMAAVGNQQDLANRMHNLSTRIRDAITKYGIVNDPDYGQVYAFEVDGFGSAHRMDDANIPSLLSAPFIGYLDVSDPVYQNTRKFVLSPDNPYFMRGPVINAIGGPHAGFGKAWPMASIVRIFTSDDAREIETALKEIVSSTDGLGLVHESVDSFDAGSWTRQWFSWANGLLGECLLDLKTRKPEVLGASYQ</sequence>
<dbReference type="PROSITE" id="PS50110">
    <property type="entry name" value="RESPONSE_REGULATORY"/>
    <property type="match status" value="1"/>
</dbReference>
<dbReference type="SMART" id="SM00388">
    <property type="entry name" value="HisKA"/>
    <property type="match status" value="1"/>
</dbReference>
<evidence type="ECO:0000259" key="10">
    <source>
        <dbReference type="PROSITE" id="PS50046"/>
    </source>
</evidence>
<dbReference type="InterPro" id="IPR000014">
    <property type="entry name" value="PAS"/>
</dbReference>
<dbReference type="SMART" id="SM01149">
    <property type="entry name" value="DUF1237"/>
    <property type="match status" value="1"/>
</dbReference>
<dbReference type="SUPFAM" id="SSF47384">
    <property type="entry name" value="Homodimeric domain of signal transducing histidine kinase"/>
    <property type="match status" value="1"/>
</dbReference>
<dbReference type="Gene3D" id="3.40.50.2300">
    <property type="match status" value="1"/>
</dbReference>
<evidence type="ECO:0000259" key="12">
    <source>
        <dbReference type="PROSITE" id="PS50110"/>
    </source>
</evidence>
<feature type="domain" description="Histidine kinase" evidence="11">
    <location>
        <begin position="751"/>
        <end position="982"/>
    </location>
</feature>
<reference evidence="14 15" key="1">
    <citation type="submission" date="2017-04" db="EMBL/GenBank/DDBJ databases">
        <title>Draft genome sequence of Marssonina coronaria NL1: causal agent of apple blotch.</title>
        <authorList>
            <person name="Cheng Q."/>
        </authorList>
    </citation>
    <scope>NUCLEOTIDE SEQUENCE [LARGE SCALE GENOMIC DNA]</scope>
    <source>
        <strain evidence="14 15">NL1</strain>
    </source>
</reference>
<feature type="domain" description="PAS" evidence="13">
    <location>
        <begin position="196"/>
        <end position="249"/>
    </location>
</feature>
<dbReference type="Gene3D" id="3.30.450.20">
    <property type="entry name" value="PAS domain"/>
    <property type="match status" value="2"/>
</dbReference>
<dbReference type="Gene3D" id="3.30.565.10">
    <property type="entry name" value="Histidine kinase-like ATPase, C-terminal domain"/>
    <property type="match status" value="1"/>
</dbReference>
<evidence type="ECO:0000256" key="9">
    <source>
        <dbReference type="SAM" id="MobiDB-lite"/>
    </source>
</evidence>
<feature type="compositionally biased region" description="Low complexity" evidence="9">
    <location>
        <begin position="1052"/>
        <end position="1064"/>
    </location>
</feature>
<evidence type="ECO:0000259" key="11">
    <source>
        <dbReference type="PROSITE" id="PS50109"/>
    </source>
</evidence>
<dbReference type="GO" id="GO:0000155">
    <property type="term" value="F:phosphorelay sensor kinase activity"/>
    <property type="evidence" value="ECO:0007669"/>
    <property type="project" value="InterPro"/>
</dbReference>
<gene>
    <name evidence="14" type="ORF">B2J93_2642</name>
</gene>
<evidence type="ECO:0000256" key="1">
    <source>
        <dbReference type="ARBA" id="ARBA00011738"/>
    </source>
</evidence>
<dbReference type="Pfam" id="PF00360">
    <property type="entry name" value="PHY"/>
    <property type="match status" value="1"/>
</dbReference>
<feature type="modified residue" description="4-aspartylphosphate" evidence="8">
    <location>
        <position position="1140"/>
    </location>
</feature>
<dbReference type="Pfam" id="PF00072">
    <property type="entry name" value="Response_reg"/>
    <property type="match status" value="1"/>
</dbReference>
<evidence type="ECO:0000313" key="15">
    <source>
        <dbReference type="Proteomes" id="UP000242519"/>
    </source>
</evidence>
<dbReference type="InterPro" id="IPR003594">
    <property type="entry name" value="HATPase_dom"/>
</dbReference>
<dbReference type="EMBL" id="MZNU01000166">
    <property type="protein sequence ID" value="OWP03797.1"/>
    <property type="molecule type" value="Genomic_DNA"/>
</dbReference>
<keyword evidence="6" id="KW-0157">Chromophore</keyword>
<organism evidence="14 15">
    <name type="scientific">Diplocarpon coronariae</name>
    <dbReference type="NCBI Taxonomy" id="2795749"/>
    <lineage>
        <taxon>Eukaryota</taxon>
        <taxon>Fungi</taxon>
        <taxon>Dikarya</taxon>
        <taxon>Ascomycota</taxon>
        <taxon>Pezizomycotina</taxon>
        <taxon>Leotiomycetes</taxon>
        <taxon>Helotiales</taxon>
        <taxon>Drepanopezizaceae</taxon>
        <taxon>Diplocarpon</taxon>
    </lineage>
</organism>
<dbReference type="InterPro" id="IPR003018">
    <property type="entry name" value="GAF"/>
</dbReference>
<dbReference type="PANTHER" id="PTHR31047">
    <property type="entry name" value="MEIOTICALLY UP-REGULATED GENE 157 PROTEIN"/>
    <property type="match status" value="1"/>
</dbReference>
<evidence type="ECO:0000313" key="14">
    <source>
        <dbReference type="EMBL" id="OWP03797.1"/>
    </source>
</evidence>
<dbReference type="SUPFAM" id="SSF55781">
    <property type="entry name" value="GAF domain-like"/>
    <property type="match status" value="2"/>
</dbReference>
<keyword evidence="3" id="KW-0716">Sensory transduction</keyword>